<sequence>MSCRSQSDAYKSALTDRFIDTTNSKPFDIHNAEVFKDQPLQDPSTELRYLYLLPKRHNINLDGQTVLRCELLSDAEEQTPHYIGLSYTWGDPEIRRPMLVGDKVFHATENLAIALEHLQEEDKTIIFWIDAVCINQNDSNEKSIQVQRMGSIFASAVLVIAWIGPAADDSDLALQELESYAAEFIQDSWSQFRQVYAKRFAALHVESIEALLVRSWFKRVWVGQEVALNEQVIFVCGQRDILREKLLECCLLFSQSLVLWRGDMICADFFRFDYVQALTWRDFVKHTIANLFLFYGSALESSDPRDFVYSSFGRINNIKECGLHVDYTTSVEVVYTEFAEAIIRAGEIDMLSNVWRPSSTYKNLPSWVPDWSDTYLCGYPENASMLEKDIVEICNVGRGDKALKISARRLARVGRIENELQIQRDIRDLNPAKLALVTIQEEEGVMCFLNTIQRALSRKERWRPEEVEKALFNLSTGMSLAKDLLEDQEDVVDDLSISYRAFRGLITPPDDILNPQAWRKDASHAYLNILRDSKIENFFVTSIDIVGVSRDGVQPGDWVYVLGGVEGAWVLREAGEGYHRIVSIASIFPWEDLENNDAPIEVLTII</sequence>
<comment type="caution">
    <text evidence="2">The sequence shown here is derived from an EMBL/GenBank/DDBJ whole genome shotgun (WGS) entry which is preliminary data.</text>
</comment>
<dbReference type="RefSeq" id="XP_043168223.1">
    <property type="nucleotide sequence ID" value="XM_043312288.1"/>
</dbReference>
<dbReference type="OrthoDB" id="5416609at2759"/>
<evidence type="ECO:0000313" key="3">
    <source>
        <dbReference type="Proteomes" id="UP000676310"/>
    </source>
</evidence>
<dbReference type="EMBL" id="CAJRGZ010000017">
    <property type="protein sequence ID" value="CAG5156880.1"/>
    <property type="molecule type" value="Genomic_DNA"/>
</dbReference>
<proteinExistence type="predicted"/>
<dbReference type="Pfam" id="PF06985">
    <property type="entry name" value="HET"/>
    <property type="match status" value="1"/>
</dbReference>
<protein>
    <recommendedName>
        <fullName evidence="1">Heterokaryon incompatibility domain-containing protein</fullName>
    </recommendedName>
</protein>
<evidence type="ECO:0000259" key="1">
    <source>
        <dbReference type="Pfam" id="PF06985"/>
    </source>
</evidence>
<evidence type="ECO:0000313" key="2">
    <source>
        <dbReference type="EMBL" id="CAG5156880.1"/>
    </source>
</evidence>
<dbReference type="PANTHER" id="PTHR24148">
    <property type="entry name" value="ANKYRIN REPEAT DOMAIN-CONTAINING PROTEIN 39 HOMOLOG-RELATED"/>
    <property type="match status" value="1"/>
</dbReference>
<organism evidence="2 3">
    <name type="scientific">Alternaria atra</name>
    <dbReference type="NCBI Taxonomy" id="119953"/>
    <lineage>
        <taxon>Eukaryota</taxon>
        <taxon>Fungi</taxon>
        <taxon>Dikarya</taxon>
        <taxon>Ascomycota</taxon>
        <taxon>Pezizomycotina</taxon>
        <taxon>Dothideomycetes</taxon>
        <taxon>Pleosporomycetidae</taxon>
        <taxon>Pleosporales</taxon>
        <taxon>Pleosporineae</taxon>
        <taxon>Pleosporaceae</taxon>
        <taxon>Alternaria</taxon>
        <taxon>Alternaria sect. Ulocladioides</taxon>
    </lineage>
</organism>
<dbReference type="Proteomes" id="UP000676310">
    <property type="component" value="Unassembled WGS sequence"/>
</dbReference>
<keyword evidence="3" id="KW-1185">Reference proteome</keyword>
<dbReference type="AlphaFoldDB" id="A0A8J2N599"/>
<name>A0A8J2N599_9PLEO</name>
<dbReference type="InterPro" id="IPR052895">
    <property type="entry name" value="HetReg/Transcr_Mod"/>
</dbReference>
<dbReference type="PANTHER" id="PTHR24148:SF73">
    <property type="entry name" value="HET DOMAIN PROTEIN (AFU_ORTHOLOGUE AFUA_8G01020)"/>
    <property type="match status" value="1"/>
</dbReference>
<gene>
    <name evidence="2" type="ORF">ALTATR162_LOCUS4673</name>
</gene>
<accession>A0A8J2N599</accession>
<dbReference type="GeneID" id="67016366"/>
<feature type="domain" description="Heterokaryon incompatibility" evidence="1">
    <location>
        <begin position="82"/>
        <end position="225"/>
    </location>
</feature>
<dbReference type="InterPro" id="IPR010730">
    <property type="entry name" value="HET"/>
</dbReference>
<reference evidence="2" key="1">
    <citation type="submission" date="2021-05" db="EMBL/GenBank/DDBJ databases">
        <authorList>
            <person name="Stam R."/>
        </authorList>
    </citation>
    <scope>NUCLEOTIDE SEQUENCE</scope>
    <source>
        <strain evidence="2">CS162</strain>
    </source>
</reference>